<dbReference type="Proteomes" id="UP000260793">
    <property type="component" value="Unassembled WGS sequence"/>
</dbReference>
<sequence length="122" mass="13837">MPGHILPHSHGESMNTEHILHVISQTDNFQTVAESFKILGDPTRIRIFWMLCHCEECVINISAMMDMSSPAVSHHLRQLKSAGLIVSRREGKEVYYKAADTEQSRLLHIMIEQVLKITCPGN</sequence>
<dbReference type="AlphaFoldDB" id="A0A3E4LQF9"/>
<dbReference type="PRINTS" id="PR00778">
    <property type="entry name" value="HTHARSR"/>
</dbReference>
<comment type="caution">
    <text evidence="5">The sequence shown here is derived from an EMBL/GenBank/DDBJ whole genome shotgun (WGS) entry which is preliminary data.</text>
</comment>
<protein>
    <submittedName>
        <fullName evidence="5">ArsR family transcriptional regulator</fullName>
    </submittedName>
</protein>
<evidence type="ECO:0000313" key="5">
    <source>
        <dbReference type="EMBL" id="RGK39669.1"/>
    </source>
</evidence>
<dbReference type="GO" id="GO:0003677">
    <property type="term" value="F:DNA binding"/>
    <property type="evidence" value="ECO:0007669"/>
    <property type="project" value="UniProtKB-KW"/>
</dbReference>
<dbReference type="SMART" id="SM00418">
    <property type="entry name" value="HTH_ARSR"/>
    <property type="match status" value="1"/>
</dbReference>
<dbReference type="PANTHER" id="PTHR43132:SF2">
    <property type="entry name" value="ARSENICAL RESISTANCE OPERON REPRESSOR ARSR-RELATED"/>
    <property type="match status" value="1"/>
</dbReference>
<keyword evidence="3" id="KW-0804">Transcription</keyword>
<evidence type="ECO:0000313" key="7">
    <source>
        <dbReference type="Proteomes" id="UP000260793"/>
    </source>
</evidence>
<dbReference type="InterPro" id="IPR011991">
    <property type="entry name" value="ArsR-like_HTH"/>
</dbReference>
<feature type="domain" description="HTH arsR-type" evidence="4">
    <location>
        <begin position="24"/>
        <end position="118"/>
    </location>
</feature>
<dbReference type="GeneID" id="77334815"/>
<dbReference type="EMBL" id="QRMI01000015">
    <property type="protein sequence ID" value="RHJ61578.1"/>
    <property type="molecule type" value="Genomic_DNA"/>
</dbReference>
<organism evidence="5 7">
    <name type="scientific">[Ruminococcus] lactaris</name>
    <dbReference type="NCBI Taxonomy" id="46228"/>
    <lineage>
        <taxon>Bacteria</taxon>
        <taxon>Bacillati</taxon>
        <taxon>Bacillota</taxon>
        <taxon>Clostridia</taxon>
        <taxon>Lachnospirales</taxon>
        <taxon>Lachnospiraceae</taxon>
        <taxon>Mediterraneibacter</taxon>
    </lineage>
</organism>
<gene>
    <name evidence="6" type="ORF">DW116_07295</name>
    <name evidence="5" type="ORF">DXD17_08030</name>
</gene>
<dbReference type="Proteomes" id="UP000285832">
    <property type="component" value="Unassembled WGS sequence"/>
</dbReference>
<evidence type="ECO:0000256" key="2">
    <source>
        <dbReference type="ARBA" id="ARBA00023125"/>
    </source>
</evidence>
<keyword evidence="2" id="KW-0238">DNA-binding</keyword>
<keyword evidence="1" id="KW-0805">Transcription regulation</keyword>
<dbReference type="InterPro" id="IPR001845">
    <property type="entry name" value="HTH_ArsR_DNA-bd_dom"/>
</dbReference>
<dbReference type="InterPro" id="IPR036388">
    <property type="entry name" value="WH-like_DNA-bd_sf"/>
</dbReference>
<evidence type="ECO:0000313" key="8">
    <source>
        <dbReference type="Proteomes" id="UP000285832"/>
    </source>
</evidence>
<dbReference type="SUPFAM" id="SSF46785">
    <property type="entry name" value="Winged helix' DNA-binding domain"/>
    <property type="match status" value="1"/>
</dbReference>
<dbReference type="GO" id="GO:0003700">
    <property type="term" value="F:DNA-binding transcription factor activity"/>
    <property type="evidence" value="ECO:0007669"/>
    <property type="project" value="InterPro"/>
</dbReference>
<dbReference type="CDD" id="cd00090">
    <property type="entry name" value="HTH_ARSR"/>
    <property type="match status" value="1"/>
</dbReference>
<dbReference type="RefSeq" id="WP_005611635.1">
    <property type="nucleotide sequence ID" value="NZ_CABKOA010000015.1"/>
</dbReference>
<dbReference type="PANTHER" id="PTHR43132">
    <property type="entry name" value="ARSENICAL RESISTANCE OPERON REPRESSOR ARSR-RELATED"/>
    <property type="match status" value="1"/>
</dbReference>
<evidence type="ECO:0000256" key="3">
    <source>
        <dbReference type="ARBA" id="ARBA00023163"/>
    </source>
</evidence>
<evidence type="ECO:0000259" key="4">
    <source>
        <dbReference type="PROSITE" id="PS50987"/>
    </source>
</evidence>
<dbReference type="PROSITE" id="PS50987">
    <property type="entry name" value="HTH_ARSR_2"/>
    <property type="match status" value="1"/>
</dbReference>
<name>A0A3E4LQF9_9FIRM</name>
<dbReference type="Gene3D" id="1.10.10.10">
    <property type="entry name" value="Winged helix-like DNA-binding domain superfamily/Winged helix DNA-binding domain"/>
    <property type="match status" value="1"/>
</dbReference>
<dbReference type="InterPro" id="IPR036390">
    <property type="entry name" value="WH_DNA-bd_sf"/>
</dbReference>
<evidence type="ECO:0000313" key="6">
    <source>
        <dbReference type="EMBL" id="RHJ61578.1"/>
    </source>
</evidence>
<accession>A0A3E4LQF9</accession>
<proteinExistence type="predicted"/>
<evidence type="ECO:0000256" key="1">
    <source>
        <dbReference type="ARBA" id="ARBA00023015"/>
    </source>
</evidence>
<dbReference type="Pfam" id="PF01022">
    <property type="entry name" value="HTH_5"/>
    <property type="match status" value="1"/>
</dbReference>
<dbReference type="NCBIfam" id="NF033788">
    <property type="entry name" value="HTH_metalloreg"/>
    <property type="match status" value="1"/>
</dbReference>
<dbReference type="EMBL" id="QSQN01000018">
    <property type="protein sequence ID" value="RGK39669.1"/>
    <property type="molecule type" value="Genomic_DNA"/>
</dbReference>
<reference evidence="7 8" key="1">
    <citation type="submission" date="2018-08" db="EMBL/GenBank/DDBJ databases">
        <title>A genome reference for cultivated species of the human gut microbiota.</title>
        <authorList>
            <person name="Zou Y."/>
            <person name="Xue W."/>
            <person name="Luo G."/>
        </authorList>
    </citation>
    <scope>NUCLEOTIDE SEQUENCE [LARGE SCALE GENOMIC DNA]</scope>
    <source>
        <strain evidence="6 8">AM09-9</strain>
        <strain evidence="5 7">TF11-7</strain>
    </source>
</reference>
<dbReference type="InterPro" id="IPR051011">
    <property type="entry name" value="Metal_resp_trans_reg"/>
</dbReference>